<evidence type="ECO:0000313" key="3">
    <source>
        <dbReference type="Proteomes" id="UP000078512"/>
    </source>
</evidence>
<keyword evidence="3" id="KW-1185">Reference proteome</keyword>
<protein>
    <submittedName>
        <fullName evidence="2">Uncharacterized protein</fullName>
    </submittedName>
</protein>
<dbReference type="OrthoDB" id="3200925at2759"/>
<name>A0A197JTK2_9FUNG</name>
<sequence>MKFSIILLLGLSQLSAAIADLVYYSVDWPVELERNWKDTTAEIQERTGISGYALYKNPDPQSYGYSLEVDIVGGWAKFTGRKYGFTDSAQPPDTYTLLAYRSGRHYVRYNSDMPRITSVGVEW</sequence>
<gene>
    <name evidence="2" type="ORF">K457DRAFT_126587</name>
</gene>
<evidence type="ECO:0000256" key="1">
    <source>
        <dbReference type="SAM" id="SignalP"/>
    </source>
</evidence>
<feature type="signal peptide" evidence="1">
    <location>
        <begin position="1"/>
        <end position="19"/>
    </location>
</feature>
<dbReference type="EMBL" id="KV442047">
    <property type="protein sequence ID" value="OAQ28535.1"/>
    <property type="molecule type" value="Genomic_DNA"/>
</dbReference>
<accession>A0A197JTK2</accession>
<dbReference type="Proteomes" id="UP000078512">
    <property type="component" value="Unassembled WGS sequence"/>
</dbReference>
<proteinExistence type="predicted"/>
<organism evidence="2 3">
    <name type="scientific">Linnemannia elongata AG-77</name>
    <dbReference type="NCBI Taxonomy" id="1314771"/>
    <lineage>
        <taxon>Eukaryota</taxon>
        <taxon>Fungi</taxon>
        <taxon>Fungi incertae sedis</taxon>
        <taxon>Mucoromycota</taxon>
        <taxon>Mortierellomycotina</taxon>
        <taxon>Mortierellomycetes</taxon>
        <taxon>Mortierellales</taxon>
        <taxon>Mortierellaceae</taxon>
        <taxon>Linnemannia</taxon>
    </lineage>
</organism>
<keyword evidence="1" id="KW-0732">Signal</keyword>
<dbReference type="AlphaFoldDB" id="A0A197JTK2"/>
<evidence type="ECO:0000313" key="2">
    <source>
        <dbReference type="EMBL" id="OAQ28535.1"/>
    </source>
</evidence>
<feature type="chain" id="PRO_5008276251" evidence="1">
    <location>
        <begin position="20"/>
        <end position="123"/>
    </location>
</feature>
<reference evidence="2 3" key="1">
    <citation type="submission" date="2016-05" db="EMBL/GenBank/DDBJ databases">
        <title>Genome sequencing reveals origins of a unique bacterial endosymbiosis in the earliest lineages of terrestrial Fungi.</title>
        <authorList>
            <consortium name="DOE Joint Genome Institute"/>
            <person name="Uehling J."/>
            <person name="Gryganskyi A."/>
            <person name="Hameed K."/>
            <person name="Tschaplinski T."/>
            <person name="Misztal P."/>
            <person name="Wu S."/>
            <person name="Desiro A."/>
            <person name="Vande Pol N."/>
            <person name="Du Z.-Y."/>
            <person name="Zienkiewicz A."/>
            <person name="Zienkiewicz K."/>
            <person name="Morin E."/>
            <person name="Tisserant E."/>
            <person name="Splivallo R."/>
            <person name="Hainaut M."/>
            <person name="Henrissat B."/>
            <person name="Ohm R."/>
            <person name="Kuo A."/>
            <person name="Yan J."/>
            <person name="Lipzen A."/>
            <person name="Nolan M."/>
            <person name="Labutti K."/>
            <person name="Barry K."/>
            <person name="Goldstein A."/>
            <person name="Labbe J."/>
            <person name="Schadt C."/>
            <person name="Tuskan G."/>
            <person name="Grigoriev I."/>
            <person name="Martin F."/>
            <person name="Vilgalys R."/>
            <person name="Bonito G."/>
        </authorList>
    </citation>
    <scope>NUCLEOTIDE SEQUENCE [LARGE SCALE GENOMIC DNA]</scope>
    <source>
        <strain evidence="2 3">AG-77</strain>
    </source>
</reference>